<protein>
    <submittedName>
        <fullName evidence="2">Superoxide dismutase</fullName>
    </submittedName>
</protein>
<feature type="signal peptide" evidence="1">
    <location>
        <begin position="1"/>
        <end position="23"/>
    </location>
</feature>
<sequence length="148" mass="14817">MHKILSLSALAVALSACSMSMMAKPMDYTLAKQPAGGALNSSGTVSVTKDATMVMTKAMVMGLAPNTYYVAHYHVQGAASTDPCASGGAPIMSSKIVAQSDAAGMVTLSGSVAAADVMNATYFNIHTASGADGTPADAGVSCTAVKMM</sequence>
<accession>A0A2K3UWL2</accession>
<keyword evidence="1" id="KW-0732">Signal</keyword>
<evidence type="ECO:0000256" key="1">
    <source>
        <dbReference type="SAM" id="SignalP"/>
    </source>
</evidence>
<name>A0A2K3UWL2_9DEIO</name>
<keyword evidence="3" id="KW-1185">Reference proteome</keyword>
<dbReference type="EMBL" id="PPPD01000001">
    <property type="protein sequence ID" value="PNY80923.1"/>
    <property type="molecule type" value="Genomic_DNA"/>
</dbReference>
<proteinExistence type="predicted"/>
<organism evidence="2 3">
    <name type="scientific">Deinococcus koreensis</name>
    <dbReference type="NCBI Taxonomy" id="2054903"/>
    <lineage>
        <taxon>Bacteria</taxon>
        <taxon>Thermotogati</taxon>
        <taxon>Deinococcota</taxon>
        <taxon>Deinococci</taxon>
        <taxon>Deinococcales</taxon>
        <taxon>Deinococcaceae</taxon>
        <taxon>Deinococcus</taxon>
    </lineage>
</organism>
<evidence type="ECO:0000313" key="3">
    <source>
        <dbReference type="Proteomes" id="UP000236379"/>
    </source>
</evidence>
<dbReference type="RefSeq" id="WP_103311287.1">
    <property type="nucleotide sequence ID" value="NZ_PPPD01000001.1"/>
</dbReference>
<feature type="chain" id="PRO_5014441684" evidence="1">
    <location>
        <begin position="24"/>
        <end position="148"/>
    </location>
</feature>
<dbReference type="PROSITE" id="PS51257">
    <property type="entry name" value="PROKAR_LIPOPROTEIN"/>
    <property type="match status" value="1"/>
</dbReference>
<reference evidence="2 3" key="1">
    <citation type="submission" date="2018-01" db="EMBL/GenBank/DDBJ databases">
        <title>Deinococcus koreensis sp. nov., a radiation-resistant bacterium isolated from river water.</title>
        <authorList>
            <person name="Choi A."/>
        </authorList>
    </citation>
    <scope>NUCLEOTIDE SEQUENCE [LARGE SCALE GENOMIC DNA]</scope>
    <source>
        <strain evidence="2 3">SJW1-2</strain>
    </source>
</reference>
<comment type="caution">
    <text evidence="2">The sequence shown here is derived from an EMBL/GenBank/DDBJ whole genome shotgun (WGS) entry which is preliminary data.</text>
</comment>
<dbReference type="OrthoDB" id="65640at2"/>
<dbReference type="Proteomes" id="UP000236379">
    <property type="component" value="Unassembled WGS sequence"/>
</dbReference>
<evidence type="ECO:0000313" key="2">
    <source>
        <dbReference type="EMBL" id="PNY80923.1"/>
    </source>
</evidence>
<dbReference type="AlphaFoldDB" id="A0A2K3UWL2"/>
<gene>
    <name evidence="2" type="ORF">CVO96_05650</name>
</gene>